<proteinExistence type="predicted"/>
<reference evidence="1" key="1">
    <citation type="journal article" date="2014" name="Int. J. Syst. Evol. Microbiol.">
        <title>Complete genome sequence of Corynebacterium casei LMG S-19264T (=DSM 44701T), isolated from a smear-ripened cheese.</title>
        <authorList>
            <consortium name="US DOE Joint Genome Institute (JGI-PGF)"/>
            <person name="Walter F."/>
            <person name="Albersmeier A."/>
            <person name="Kalinowski J."/>
            <person name="Ruckert C."/>
        </authorList>
    </citation>
    <scope>NUCLEOTIDE SEQUENCE</scope>
    <source>
        <strain evidence="1">JCM 3313</strain>
    </source>
</reference>
<evidence type="ECO:0000313" key="1">
    <source>
        <dbReference type="EMBL" id="GGP63165.1"/>
    </source>
</evidence>
<protein>
    <submittedName>
        <fullName evidence="1">Uncharacterized protein</fullName>
    </submittedName>
</protein>
<keyword evidence="2" id="KW-1185">Reference proteome</keyword>
<organism evidence="1 2">
    <name type="scientific">Saccharothrix coeruleofusca</name>
    <dbReference type="NCBI Taxonomy" id="33919"/>
    <lineage>
        <taxon>Bacteria</taxon>
        <taxon>Bacillati</taxon>
        <taxon>Actinomycetota</taxon>
        <taxon>Actinomycetes</taxon>
        <taxon>Pseudonocardiales</taxon>
        <taxon>Pseudonocardiaceae</taxon>
        <taxon>Saccharothrix</taxon>
    </lineage>
</organism>
<gene>
    <name evidence="1" type="ORF">GCM10010185_39800</name>
</gene>
<evidence type="ECO:0000313" key="2">
    <source>
        <dbReference type="Proteomes" id="UP000639606"/>
    </source>
</evidence>
<dbReference type="RefSeq" id="WP_189224770.1">
    <property type="nucleotide sequence ID" value="NZ_BMRG01000007.1"/>
</dbReference>
<sequence>MSSPELTPPEVARWATRAGLPLPHDRLATVADVANHVHSVVSVLRELDFGDTPPSAVYRAEEDFDAAV</sequence>
<comment type="caution">
    <text evidence="1">The sequence shown here is derived from an EMBL/GenBank/DDBJ whole genome shotgun (WGS) entry which is preliminary data.</text>
</comment>
<dbReference type="Proteomes" id="UP000639606">
    <property type="component" value="Unassembled WGS sequence"/>
</dbReference>
<reference evidence="1" key="2">
    <citation type="submission" date="2020-09" db="EMBL/GenBank/DDBJ databases">
        <authorList>
            <person name="Sun Q."/>
            <person name="Ohkuma M."/>
        </authorList>
    </citation>
    <scope>NUCLEOTIDE SEQUENCE</scope>
    <source>
        <strain evidence="1">JCM 3313</strain>
    </source>
</reference>
<dbReference type="EMBL" id="BMRG01000007">
    <property type="protein sequence ID" value="GGP63165.1"/>
    <property type="molecule type" value="Genomic_DNA"/>
</dbReference>
<accession>A0A918AP38</accession>
<name>A0A918AP38_9PSEU</name>
<dbReference type="AlphaFoldDB" id="A0A918AP38"/>